<dbReference type="InterPro" id="IPR002933">
    <property type="entry name" value="Peptidase_M20"/>
</dbReference>
<keyword evidence="2" id="KW-0479">Metal-binding</keyword>
<evidence type="ECO:0000259" key="5">
    <source>
        <dbReference type="Pfam" id="PF07687"/>
    </source>
</evidence>
<sequence length="379" mass="40958">MMQVYEEKHFNDMLEMLEQLVNTDSGSNDKAGVDQVGTFLRQAYEQIGFVSEVHESEVYGNSITLRHQDATNPDILILAHMDTVFPAGTAEERPFTIREGRAYGPGVIDMKASQAMVFYAMKTLIEQQNEAYKHVEIVLNSDEEVGTVSSRALIEERAKGKKAALVMEPAREDGSIVSSRRGSGRYDLDIKGRSAHSGMNPERGINAIEELAHKIIELQGLADPDNNLHINVGMVEGGTSVNTIAPSAKAAIDVRISTASQGGAIDKEIQAIARESAVAGTEITLTGGINRPPMEWTDEVQRLVDLIQAEAGKIGLNVTDTATGGGSDASFTAAMGIPTVDGLGPVGGKQHTSEEYLVVDSLKERMTLFTNVLQRLSEE</sequence>
<dbReference type="InterPro" id="IPR050072">
    <property type="entry name" value="Peptidase_M20A"/>
</dbReference>
<dbReference type="Gene3D" id="3.40.630.10">
    <property type="entry name" value="Zn peptidases"/>
    <property type="match status" value="1"/>
</dbReference>
<dbReference type="InterPro" id="IPR036264">
    <property type="entry name" value="Bact_exopeptidase_dim_dom"/>
</dbReference>
<comment type="caution">
    <text evidence="6">The sequence shown here is derived from an EMBL/GenBank/DDBJ whole genome shotgun (WGS) entry which is preliminary data.</text>
</comment>
<feature type="domain" description="Peptidase M20 dimerisation" evidence="5">
    <location>
        <begin position="179"/>
        <end position="278"/>
    </location>
</feature>
<comment type="cofactor">
    <cofactor evidence="1">
        <name>Zn(2+)</name>
        <dbReference type="ChEBI" id="CHEBI:29105"/>
    </cofactor>
</comment>
<accession>A0ABW3ND86</accession>
<evidence type="ECO:0000256" key="3">
    <source>
        <dbReference type="ARBA" id="ARBA00022801"/>
    </source>
</evidence>
<dbReference type="Pfam" id="PF01546">
    <property type="entry name" value="Peptidase_M20"/>
    <property type="match status" value="1"/>
</dbReference>
<keyword evidence="3" id="KW-0378">Hydrolase</keyword>
<evidence type="ECO:0000256" key="4">
    <source>
        <dbReference type="ARBA" id="ARBA00022833"/>
    </source>
</evidence>
<dbReference type="CDD" id="cd03885">
    <property type="entry name" value="M20_CPDG2"/>
    <property type="match status" value="1"/>
</dbReference>
<dbReference type="InterPro" id="IPR011650">
    <property type="entry name" value="Peptidase_M20_dimer"/>
</dbReference>
<dbReference type="Pfam" id="PF07687">
    <property type="entry name" value="M20_dimer"/>
    <property type="match status" value="1"/>
</dbReference>
<evidence type="ECO:0000313" key="7">
    <source>
        <dbReference type="Proteomes" id="UP001597041"/>
    </source>
</evidence>
<keyword evidence="7" id="KW-1185">Reference proteome</keyword>
<dbReference type="SUPFAM" id="SSF55031">
    <property type="entry name" value="Bacterial exopeptidase dimerisation domain"/>
    <property type="match status" value="1"/>
</dbReference>
<keyword evidence="4" id="KW-0862">Zinc</keyword>
<gene>
    <name evidence="6" type="ORF">ACFQ19_06180</name>
</gene>
<protein>
    <submittedName>
        <fullName evidence="6">M20 family metallopeptidase</fullName>
    </submittedName>
</protein>
<dbReference type="PANTHER" id="PTHR43808:SF9">
    <property type="entry name" value="BLL0789 PROTEIN"/>
    <property type="match status" value="1"/>
</dbReference>
<dbReference type="PANTHER" id="PTHR43808">
    <property type="entry name" value="ACETYLORNITHINE DEACETYLASE"/>
    <property type="match status" value="1"/>
</dbReference>
<evidence type="ECO:0000313" key="6">
    <source>
        <dbReference type="EMBL" id="MFD1065607.1"/>
    </source>
</evidence>
<proteinExistence type="predicted"/>
<dbReference type="EMBL" id="JBHTKK010000005">
    <property type="protein sequence ID" value="MFD1065607.1"/>
    <property type="molecule type" value="Genomic_DNA"/>
</dbReference>
<dbReference type="InterPro" id="IPR017150">
    <property type="entry name" value="Pept_M20_glutamate_carboxypep"/>
</dbReference>
<dbReference type="InterPro" id="IPR001261">
    <property type="entry name" value="ArgE/DapE_CS"/>
</dbReference>
<dbReference type="PIRSF" id="PIRSF037238">
    <property type="entry name" value="Carboxypeptidase_G2"/>
    <property type="match status" value="1"/>
</dbReference>
<evidence type="ECO:0000256" key="2">
    <source>
        <dbReference type="ARBA" id="ARBA00022723"/>
    </source>
</evidence>
<dbReference type="RefSeq" id="WP_379591201.1">
    <property type="nucleotide sequence ID" value="NZ_JBHTKK010000005.1"/>
</dbReference>
<organism evidence="6 7">
    <name type="scientific">Oceanobacillus locisalsi</name>
    <dbReference type="NCBI Taxonomy" id="546107"/>
    <lineage>
        <taxon>Bacteria</taxon>
        <taxon>Bacillati</taxon>
        <taxon>Bacillota</taxon>
        <taxon>Bacilli</taxon>
        <taxon>Bacillales</taxon>
        <taxon>Bacillaceae</taxon>
        <taxon>Oceanobacillus</taxon>
    </lineage>
</organism>
<reference evidence="7" key="1">
    <citation type="journal article" date="2019" name="Int. J. Syst. Evol. Microbiol.">
        <title>The Global Catalogue of Microorganisms (GCM) 10K type strain sequencing project: providing services to taxonomists for standard genome sequencing and annotation.</title>
        <authorList>
            <consortium name="The Broad Institute Genomics Platform"/>
            <consortium name="The Broad Institute Genome Sequencing Center for Infectious Disease"/>
            <person name="Wu L."/>
            <person name="Ma J."/>
        </authorList>
    </citation>
    <scope>NUCLEOTIDE SEQUENCE [LARGE SCALE GENOMIC DNA]</scope>
    <source>
        <strain evidence="7">CCUG 56608</strain>
    </source>
</reference>
<evidence type="ECO:0000256" key="1">
    <source>
        <dbReference type="ARBA" id="ARBA00001947"/>
    </source>
</evidence>
<dbReference type="SUPFAM" id="SSF53187">
    <property type="entry name" value="Zn-dependent exopeptidases"/>
    <property type="match status" value="1"/>
</dbReference>
<dbReference type="Gene3D" id="3.30.70.360">
    <property type="match status" value="1"/>
</dbReference>
<dbReference type="Proteomes" id="UP001597041">
    <property type="component" value="Unassembled WGS sequence"/>
</dbReference>
<dbReference type="PROSITE" id="PS00758">
    <property type="entry name" value="ARGE_DAPE_CPG2_1"/>
    <property type="match status" value="1"/>
</dbReference>
<name>A0ABW3ND86_9BACI</name>